<dbReference type="GO" id="GO:0016740">
    <property type="term" value="F:transferase activity"/>
    <property type="evidence" value="ECO:0007669"/>
    <property type="project" value="UniProtKB-KW"/>
</dbReference>
<reference evidence="3" key="1">
    <citation type="submission" date="2018-10" db="EMBL/GenBank/DDBJ databases">
        <title>Hidden diversity of soil giant viruses.</title>
        <authorList>
            <person name="Schulz F."/>
            <person name="Alteio L."/>
            <person name="Goudeau D."/>
            <person name="Ryan E.M."/>
            <person name="Malmstrom R.R."/>
            <person name="Blanchard J."/>
            <person name="Woyke T."/>
        </authorList>
    </citation>
    <scope>NUCLEOTIDE SEQUENCE</scope>
    <source>
        <strain evidence="3">EDV1</strain>
    </source>
</reference>
<keyword evidence="1" id="KW-0812">Transmembrane</keyword>
<gene>
    <name evidence="3" type="ORF">Edafosvirus3_56</name>
</gene>
<feature type="domain" description="Glycosyl transferase family 25" evidence="2">
    <location>
        <begin position="8"/>
        <end position="177"/>
    </location>
</feature>
<dbReference type="Pfam" id="PF01755">
    <property type="entry name" value="Glyco_transf_25"/>
    <property type="match status" value="1"/>
</dbReference>
<dbReference type="SUPFAM" id="SSF53448">
    <property type="entry name" value="Nucleotide-diphospho-sugar transferases"/>
    <property type="match status" value="1"/>
</dbReference>
<sequence length="285" mass="33207">MDNELIKNIHVINLDRSQDRLKLFDENMKKYNLNYKRFKAVDGKKLNLKDIKKSTTNMCRSILCNRSIIGCALSHILLWKQISESTDKWHFIIEDDIHLNDKALPYLDKLKKEILNEDDIIISLQCTGPLCFGGKSKFSQLHKPVFPLGTCAYLITKNTAKKLYDYFKINKINYHLDNQMAFNISSLNIKRYTTSNNVIINTGDNNSTVSNNSLWIMGNVLNKLGLSNINWMFSVPILTIDMQYTINFYMVLFVILLLLNIFVFNSILLYIYLLLEFTLSFIIKF</sequence>
<feature type="transmembrane region" description="Helical" evidence="1">
    <location>
        <begin position="248"/>
        <end position="275"/>
    </location>
</feature>
<dbReference type="CDD" id="cd06532">
    <property type="entry name" value="Glyco_transf_25"/>
    <property type="match status" value="1"/>
</dbReference>
<dbReference type="InterPro" id="IPR029044">
    <property type="entry name" value="Nucleotide-diphossugar_trans"/>
</dbReference>
<dbReference type="InterPro" id="IPR002654">
    <property type="entry name" value="Glyco_trans_25"/>
</dbReference>
<evidence type="ECO:0000256" key="1">
    <source>
        <dbReference type="SAM" id="Phobius"/>
    </source>
</evidence>
<keyword evidence="1" id="KW-0472">Membrane</keyword>
<protein>
    <submittedName>
        <fullName evidence="3">Glycosyltransferase family 25</fullName>
    </submittedName>
</protein>
<accession>A0A3G4ZSW4</accession>
<evidence type="ECO:0000313" key="3">
    <source>
        <dbReference type="EMBL" id="AYV77978.1"/>
    </source>
</evidence>
<keyword evidence="3" id="KW-0808">Transferase</keyword>
<keyword evidence="1" id="KW-1133">Transmembrane helix</keyword>
<proteinExistence type="predicted"/>
<organism evidence="3">
    <name type="scientific">Edafosvirus sp</name>
    <dbReference type="NCBI Taxonomy" id="2487765"/>
    <lineage>
        <taxon>Viruses</taxon>
        <taxon>Varidnaviria</taxon>
        <taxon>Bamfordvirae</taxon>
        <taxon>Nucleocytoviricota</taxon>
        <taxon>Megaviricetes</taxon>
        <taxon>Imitervirales</taxon>
        <taxon>Mimiviridae</taxon>
        <taxon>Klosneuvirinae</taxon>
    </lineage>
</organism>
<dbReference type="EMBL" id="MK072068">
    <property type="protein sequence ID" value="AYV77978.1"/>
    <property type="molecule type" value="Genomic_DNA"/>
</dbReference>
<evidence type="ECO:0000259" key="2">
    <source>
        <dbReference type="Pfam" id="PF01755"/>
    </source>
</evidence>
<name>A0A3G4ZSW4_9VIRU</name>